<reference evidence="1 2" key="1">
    <citation type="submission" date="2021-12" db="EMBL/GenBank/DDBJ databases">
        <title>Genome sequencing of bacteria with rrn-lacking chromosome and rrn-plasmid.</title>
        <authorList>
            <person name="Anda M."/>
            <person name="Iwasaki W."/>
        </authorList>
    </citation>
    <scope>NUCLEOTIDE SEQUENCE [LARGE SCALE GENOMIC DNA]</scope>
    <source>
        <strain evidence="1 2">NBRC 15940</strain>
    </source>
</reference>
<proteinExistence type="predicted"/>
<dbReference type="AlphaFoldDB" id="A0AAN4W056"/>
<name>A0AAN4W056_9BACT</name>
<dbReference type="Proteomes" id="UP001310022">
    <property type="component" value="Unassembled WGS sequence"/>
</dbReference>
<organism evidence="1 2">
    <name type="scientific">Persicobacter diffluens</name>
    <dbReference type="NCBI Taxonomy" id="981"/>
    <lineage>
        <taxon>Bacteria</taxon>
        <taxon>Pseudomonadati</taxon>
        <taxon>Bacteroidota</taxon>
        <taxon>Cytophagia</taxon>
        <taxon>Cytophagales</taxon>
        <taxon>Persicobacteraceae</taxon>
        <taxon>Persicobacter</taxon>
    </lineage>
</organism>
<dbReference type="RefSeq" id="WP_338237738.1">
    <property type="nucleotide sequence ID" value="NZ_BQKE01000002.1"/>
</dbReference>
<evidence type="ECO:0000313" key="1">
    <source>
        <dbReference type="EMBL" id="GJM62449.1"/>
    </source>
</evidence>
<evidence type="ECO:0000313" key="2">
    <source>
        <dbReference type="Proteomes" id="UP001310022"/>
    </source>
</evidence>
<comment type="caution">
    <text evidence="1">The sequence shown here is derived from an EMBL/GenBank/DDBJ whole genome shotgun (WGS) entry which is preliminary data.</text>
</comment>
<gene>
    <name evidence="1" type="ORF">PEDI_30010</name>
</gene>
<sequence length="175" mass="19778">MRIVVCLWCFLYGMNVFAQQLKDGRGFDSCFKNEKDIEFQGSVNGVLFCVLEGKDLILDFQGSRAQLNFVPDPEEVYDTGSYEYSGATTSGKTMVRYKTYSLANQFSVILNNREFTASAIDGGCDLVLGPVDYYYQAEKEAEYLVLFFRSELKLSDGNSDIMVKKNSTLTFAINR</sequence>
<dbReference type="EMBL" id="BQKE01000002">
    <property type="protein sequence ID" value="GJM62449.1"/>
    <property type="molecule type" value="Genomic_DNA"/>
</dbReference>
<accession>A0AAN4W056</accession>
<keyword evidence="2" id="KW-1185">Reference proteome</keyword>
<protein>
    <submittedName>
        <fullName evidence="1">Uncharacterized protein</fullName>
    </submittedName>
</protein>